<accession>A0ABR6DHD6</accession>
<evidence type="ECO:0000313" key="5">
    <source>
        <dbReference type="Proteomes" id="UP000565455"/>
    </source>
</evidence>
<dbReference type="PANTHER" id="PTHR43000">
    <property type="entry name" value="DTDP-D-GLUCOSE 4,6-DEHYDRATASE-RELATED"/>
    <property type="match status" value="1"/>
</dbReference>
<dbReference type="GeneID" id="96606536"/>
<dbReference type="Gene3D" id="3.90.25.10">
    <property type="entry name" value="UDP-galactose 4-epimerase, domain 1"/>
    <property type="match status" value="1"/>
</dbReference>
<evidence type="ECO:0000256" key="1">
    <source>
        <dbReference type="ARBA" id="ARBA00005125"/>
    </source>
</evidence>
<comment type="similarity">
    <text evidence="2">Belongs to the NAD(P)-dependent epimerase/dehydratase family.</text>
</comment>
<evidence type="ECO:0000256" key="2">
    <source>
        <dbReference type="ARBA" id="ARBA00007637"/>
    </source>
</evidence>
<dbReference type="RefSeq" id="WP_182593011.1">
    <property type="nucleotide sequence ID" value="NZ_JACJIM010000008.1"/>
</dbReference>
<proteinExistence type="inferred from homology"/>
<dbReference type="InterPro" id="IPR036291">
    <property type="entry name" value="NAD(P)-bd_dom_sf"/>
</dbReference>
<dbReference type="InterPro" id="IPR001509">
    <property type="entry name" value="Epimerase_deHydtase"/>
</dbReference>
<dbReference type="EMBL" id="JACJIM010000008">
    <property type="protein sequence ID" value="MBA9065511.1"/>
    <property type="molecule type" value="Genomic_DNA"/>
</dbReference>
<sequence length="325" mass="35453">MAALPPAPLPEAVLVVGATGFVGRNLVAHLAGRVPRLIAVSPSGRAVPGATEAARFDALEALSVPADAIVFNVAAQRYDADKFETAQSDLLTGNAEIANRLYRFCLTKGIREVRAASSVAVYPAACDPLDDAQPVDLNALPNPNEAFYAWSKRWSEVVADLHAERYGIHTISFRLSNPYGPHDSTDPRKAHVLPAFVMRALAPGERFTIKGNPLVERDFIYVGDVVDVFARSLAIRETSDALNLCRGETTTLLDLARTILEVAGEDRPVHAPDTATHGVLARRSTNQRLRERFGISTFTGLADGLRPTIAWYRQEYRQEYRHAGA</sequence>
<evidence type="ECO:0000313" key="4">
    <source>
        <dbReference type="EMBL" id="MBA9065511.1"/>
    </source>
</evidence>
<comment type="caution">
    <text evidence="4">The sequence shown here is derived from an EMBL/GenBank/DDBJ whole genome shotgun (WGS) entry which is preliminary data.</text>
</comment>
<keyword evidence="4" id="KW-0413">Isomerase</keyword>
<name>A0ABR6DHD6_9HYPH</name>
<feature type="domain" description="NAD-dependent epimerase/dehydratase" evidence="3">
    <location>
        <begin position="13"/>
        <end position="235"/>
    </location>
</feature>
<reference evidence="4 5" key="1">
    <citation type="submission" date="2020-08" db="EMBL/GenBank/DDBJ databases">
        <title>Genomic Encyclopedia of Type Strains, Phase IV (KMG-IV): sequencing the most valuable type-strain genomes for metagenomic binning, comparative biology and taxonomic classification.</title>
        <authorList>
            <person name="Goeker M."/>
        </authorList>
    </citation>
    <scope>NUCLEOTIDE SEQUENCE [LARGE SCALE GENOMIC DNA]</scope>
    <source>
        <strain evidence="4 5">DSM 5686</strain>
    </source>
</reference>
<gene>
    <name evidence="4" type="ORF">GGQ91_004928</name>
</gene>
<protein>
    <submittedName>
        <fullName evidence="4">UDP-glucose 4-epimerase</fullName>
        <ecNumber evidence="4">5.1.3.2</ecNumber>
    </submittedName>
</protein>
<dbReference type="SUPFAM" id="SSF51735">
    <property type="entry name" value="NAD(P)-binding Rossmann-fold domains"/>
    <property type="match status" value="1"/>
</dbReference>
<comment type="pathway">
    <text evidence="1">Bacterial outer membrane biogenesis; LPS O-antigen biosynthesis.</text>
</comment>
<dbReference type="Gene3D" id="3.40.50.720">
    <property type="entry name" value="NAD(P)-binding Rossmann-like Domain"/>
    <property type="match status" value="1"/>
</dbReference>
<dbReference type="GO" id="GO:0003978">
    <property type="term" value="F:UDP-glucose 4-epimerase activity"/>
    <property type="evidence" value="ECO:0007669"/>
    <property type="project" value="UniProtKB-EC"/>
</dbReference>
<dbReference type="Proteomes" id="UP000565455">
    <property type="component" value="Unassembled WGS sequence"/>
</dbReference>
<organism evidence="4 5">
    <name type="scientific">Methylobacterium fujisawaense</name>
    <dbReference type="NCBI Taxonomy" id="107400"/>
    <lineage>
        <taxon>Bacteria</taxon>
        <taxon>Pseudomonadati</taxon>
        <taxon>Pseudomonadota</taxon>
        <taxon>Alphaproteobacteria</taxon>
        <taxon>Hyphomicrobiales</taxon>
        <taxon>Methylobacteriaceae</taxon>
        <taxon>Methylobacterium</taxon>
    </lineage>
</organism>
<keyword evidence="5" id="KW-1185">Reference proteome</keyword>
<evidence type="ECO:0000259" key="3">
    <source>
        <dbReference type="Pfam" id="PF01370"/>
    </source>
</evidence>
<dbReference type="EC" id="5.1.3.2" evidence="4"/>
<dbReference type="Pfam" id="PF01370">
    <property type="entry name" value="Epimerase"/>
    <property type="match status" value="1"/>
</dbReference>